<dbReference type="UniPathway" id="UPA00219"/>
<keyword evidence="8" id="KW-0812">Transmembrane</keyword>
<sequence>MAQNKQGHHGKKDGAAKPKRGRGFRIPSGAPRAAGSTGAMPPVGSTPSATGAMAPLRESGPASTGAHAPVAPGPAGAHGPAPSAPATSTVPVSPVRSGSTGAMAPLRPASTGSMPPVPPQGPEQAASFAGGYVPSYQASPVPPEEKRHRGLKIFGITVGIILGVLAVVYLAGVFIFMGRFFPNSSIIDMDISGKTPEEVHQMLDGVLGDYTFKVEGHGLSLTLSAADMGMSLDSQSIADGLLSEMNPWAWPYEVFQSHDDTDDLVSTFEETKLADTIHSAVEEANARGTAPKNAMVAYDAAEHAFVVVPEEEGNTLLADKVMDEVARGTVNFAPKVTLSDAVLARPEVLSSDPALAAARDEANKYVSAPVSVTMEGVERLAIDADAIAAHITIGDDLSVAYDPEPLVAMVKEQVNAMDTTGAERAYARPDGKQVVVKGGDYGWITDSEATAEAVREALVNAEGGPIEITMKQRAAQAPDQYGRDFGARYIDVDLTEQYARFYDGDGSILWESDIVSGKPADGRATPEGTYYIKTNDGKSVLRGYKPDGTKDYETEVAYWMPFKDNSIGFHDAGWQAQFGGDWYLEHGSHGCINLPPEKAEELHGLLSVGDVVVVHS</sequence>
<keyword evidence="11" id="KW-1185">Reference proteome</keyword>
<dbReference type="InterPro" id="IPR038063">
    <property type="entry name" value="Transpep_catalytic_dom"/>
</dbReference>
<dbReference type="Pfam" id="PF03734">
    <property type="entry name" value="YkuD"/>
    <property type="match status" value="1"/>
</dbReference>
<dbReference type="EMBL" id="WAJS01000015">
    <property type="protein sequence ID" value="KAB1648584.1"/>
    <property type="molecule type" value="Genomic_DNA"/>
</dbReference>
<dbReference type="PROSITE" id="PS52029">
    <property type="entry name" value="LD_TPASE"/>
    <property type="match status" value="1"/>
</dbReference>
<name>A0A7C8BRP7_9ACTN</name>
<evidence type="ECO:0000256" key="6">
    <source>
        <dbReference type="PROSITE-ProRule" id="PRU01373"/>
    </source>
</evidence>
<evidence type="ECO:0000256" key="3">
    <source>
        <dbReference type="ARBA" id="ARBA00022960"/>
    </source>
</evidence>
<dbReference type="GO" id="GO:0016740">
    <property type="term" value="F:transferase activity"/>
    <property type="evidence" value="ECO:0007669"/>
    <property type="project" value="UniProtKB-KW"/>
</dbReference>
<dbReference type="GO" id="GO:0005576">
    <property type="term" value="C:extracellular region"/>
    <property type="evidence" value="ECO:0007669"/>
    <property type="project" value="TreeGrafter"/>
</dbReference>
<keyword evidence="8" id="KW-1133">Transmembrane helix</keyword>
<dbReference type="GO" id="GO:0008360">
    <property type="term" value="P:regulation of cell shape"/>
    <property type="evidence" value="ECO:0007669"/>
    <property type="project" value="UniProtKB-UniRule"/>
</dbReference>
<dbReference type="InterPro" id="IPR005490">
    <property type="entry name" value="LD_TPept_cat_dom"/>
</dbReference>
<dbReference type="AlphaFoldDB" id="A0A7C8BRP7"/>
<gene>
    <name evidence="10" type="ORF">F8D48_06110</name>
</gene>
<dbReference type="GO" id="GO:0018104">
    <property type="term" value="P:peptidoglycan-protein cross-linking"/>
    <property type="evidence" value="ECO:0007669"/>
    <property type="project" value="TreeGrafter"/>
</dbReference>
<feature type="compositionally biased region" description="Low complexity" evidence="7">
    <location>
        <begin position="64"/>
        <end position="101"/>
    </location>
</feature>
<comment type="caution">
    <text evidence="10">The sequence shown here is derived from an EMBL/GenBank/DDBJ whole genome shotgun (WGS) entry which is preliminary data.</text>
</comment>
<keyword evidence="2" id="KW-0808">Transferase</keyword>
<feature type="transmembrane region" description="Helical" evidence="8">
    <location>
        <begin position="153"/>
        <end position="177"/>
    </location>
</feature>
<dbReference type="SUPFAM" id="SSF141523">
    <property type="entry name" value="L,D-transpeptidase catalytic domain-like"/>
    <property type="match status" value="1"/>
</dbReference>
<feature type="active site" description="Proton donor/acceptor" evidence="6">
    <location>
        <position position="570"/>
    </location>
</feature>
<protein>
    <submittedName>
        <fullName evidence="10">L,D-transpeptidase family protein</fullName>
    </submittedName>
</protein>
<dbReference type="Proteomes" id="UP000479639">
    <property type="component" value="Unassembled WGS sequence"/>
</dbReference>
<dbReference type="GO" id="GO:0071555">
    <property type="term" value="P:cell wall organization"/>
    <property type="evidence" value="ECO:0007669"/>
    <property type="project" value="UniProtKB-UniRule"/>
</dbReference>
<proteinExistence type="predicted"/>
<feature type="active site" description="Nucleophile" evidence="6">
    <location>
        <position position="591"/>
    </location>
</feature>
<accession>A0A7C8BRP7</accession>
<evidence type="ECO:0000256" key="5">
    <source>
        <dbReference type="ARBA" id="ARBA00023316"/>
    </source>
</evidence>
<dbReference type="Gene3D" id="3.10.20.800">
    <property type="match status" value="1"/>
</dbReference>
<dbReference type="RefSeq" id="WP_151430457.1">
    <property type="nucleotide sequence ID" value="NZ_JANJZI010000014.1"/>
</dbReference>
<evidence type="ECO:0000313" key="11">
    <source>
        <dbReference type="Proteomes" id="UP000479639"/>
    </source>
</evidence>
<reference evidence="10 11" key="1">
    <citation type="submission" date="2019-09" db="EMBL/GenBank/DDBJ databases">
        <title>Whole genome shotgun sequencing (WGS) of Ellagibacter isourolithinifaciens DSM 104140(T) and Adlercreutzia muris DSM 29508(T).</title>
        <authorList>
            <person name="Stoll D.A."/>
            <person name="Danylec N."/>
            <person name="Huch M."/>
        </authorList>
    </citation>
    <scope>NUCLEOTIDE SEQUENCE [LARGE SCALE GENOMIC DNA]</scope>
    <source>
        <strain evidence="10 11">DSM 29508</strain>
    </source>
</reference>
<keyword evidence="8" id="KW-0472">Membrane</keyword>
<dbReference type="SUPFAM" id="SSF143985">
    <property type="entry name" value="L,D-transpeptidase pre-catalytic domain-like"/>
    <property type="match status" value="1"/>
</dbReference>
<dbReference type="InterPro" id="IPR038054">
    <property type="entry name" value="LD_TPept-like_central_sf"/>
</dbReference>
<dbReference type="InterPro" id="IPR050979">
    <property type="entry name" value="LD-transpeptidase"/>
</dbReference>
<keyword evidence="4 6" id="KW-0573">Peptidoglycan synthesis</keyword>
<comment type="pathway">
    <text evidence="1 6">Cell wall biogenesis; peptidoglycan biosynthesis.</text>
</comment>
<keyword evidence="5 6" id="KW-0961">Cell wall biogenesis/degradation</keyword>
<dbReference type="PANTHER" id="PTHR30582:SF33">
    <property type="entry name" value="EXPORTED PROTEIN"/>
    <property type="match status" value="1"/>
</dbReference>
<dbReference type="InterPro" id="IPR022029">
    <property type="entry name" value="YoaR-like_PG-bd"/>
</dbReference>
<dbReference type="Pfam" id="PF12229">
    <property type="entry name" value="PG_binding_4"/>
    <property type="match status" value="1"/>
</dbReference>
<evidence type="ECO:0000256" key="4">
    <source>
        <dbReference type="ARBA" id="ARBA00022984"/>
    </source>
</evidence>
<dbReference type="GO" id="GO:0071972">
    <property type="term" value="F:peptidoglycan L,D-transpeptidase activity"/>
    <property type="evidence" value="ECO:0007669"/>
    <property type="project" value="TreeGrafter"/>
</dbReference>
<feature type="compositionally biased region" description="Basic residues" evidence="7">
    <location>
        <begin position="1"/>
        <end position="23"/>
    </location>
</feature>
<evidence type="ECO:0000256" key="1">
    <source>
        <dbReference type="ARBA" id="ARBA00004752"/>
    </source>
</evidence>
<evidence type="ECO:0000313" key="10">
    <source>
        <dbReference type="EMBL" id="KAB1648584.1"/>
    </source>
</evidence>
<organism evidence="10 11">
    <name type="scientific">Adlercreutzia muris</name>
    <dbReference type="NCBI Taxonomy" id="1796610"/>
    <lineage>
        <taxon>Bacteria</taxon>
        <taxon>Bacillati</taxon>
        <taxon>Actinomycetota</taxon>
        <taxon>Coriobacteriia</taxon>
        <taxon>Eggerthellales</taxon>
        <taxon>Eggerthellaceae</taxon>
        <taxon>Adlercreutzia</taxon>
    </lineage>
</organism>
<keyword evidence="3 6" id="KW-0133">Cell shape</keyword>
<evidence type="ECO:0000256" key="2">
    <source>
        <dbReference type="ARBA" id="ARBA00022679"/>
    </source>
</evidence>
<dbReference type="Gene3D" id="2.40.440.10">
    <property type="entry name" value="L,D-transpeptidase catalytic domain-like"/>
    <property type="match status" value="1"/>
</dbReference>
<feature type="domain" description="L,D-TPase catalytic" evidence="9">
    <location>
        <begin position="488"/>
        <end position="615"/>
    </location>
</feature>
<evidence type="ECO:0000256" key="8">
    <source>
        <dbReference type="SAM" id="Phobius"/>
    </source>
</evidence>
<evidence type="ECO:0000256" key="7">
    <source>
        <dbReference type="SAM" id="MobiDB-lite"/>
    </source>
</evidence>
<feature type="region of interest" description="Disordered" evidence="7">
    <location>
        <begin position="1"/>
        <end position="125"/>
    </location>
</feature>
<dbReference type="PANTHER" id="PTHR30582">
    <property type="entry name" value="L,D-TRANSPEPTIDASE"/>
    <property type="match status" value="1"/>
</dbReference>
<dbReference type="CDD" id="cd16913">
    <property type="entry name" value="YkuD_like"/>
    <property type="match status" value="1"/>
</dbReference>
<evidence type="ECO:0000259" key="9">
    <source>
        <dbReference type="PROSITE" id="PS52029"/>
    </source>
</evidence>